<evidence type="ECO:0000313" key="2">
    <source>
        <dbReference type="EMBL" id="PIS39164.1"/>
    </source>
</evidence>
<dbReference type="PANTHER" id="PTHR30595:SF6">
    <property type="entry name" value="SCHLAFEN ALBA-2 DOMAIN-CONTAINING PROTEIN"/>
    <property type="match status" value="1"/>
</dbReference>
<dbReference type="Pfam" id="PF04326">
    <property type="entry name" value="SLFN_AlbA_2"/>
    <property type="match status" value="1"/>
</dbReference>
<dbReference type="PANTHER" id="PTHR30595">
    <property type="entry name" value="GLPR-RELATED TRANSCRIPTIONAL REPRESSOR"/>
    <property type="match status" value="1"/>
</dbReference>
<dbReference type="Proteomes" id="UP000230088">
    <property type="component" value="Unassembled WGS sequence"/>
</dbReference>
<feature type="domain" description="Schlafen AlbA-2" evidence="1">
    <location>
        <begin position="27"/>
        <end position="151"/>
    </location>
</feature>
<dbReference type="InterPro" id="IPR007421">
    <property type="entry name" value="Schlafen_AlbA_2_dom"/>
</dbReference>
<evidence type="ECO:0000259" key="1">
    <source>
        <dbReference type="Pfam" id="PF04326"/>
    </source>
</evidence>
<dbReference type="InterPro" id="IPR038461">
    <property type="entry name" value="Schlafen_AlbA_2_dom_sf"/>
</dbReference>
<organism evidence="2 3">
    <name type="scientific">Candidatus Nealsonbacteria bacterium CG08_land_8_20_14_0_20_38_20</name>
    <dbReference type="NCBI Taxonomy" id="1974705"/>
    <lineage>
        <taxon>Bacteria</taxon>
        <taxon>Candidatus Nealsoniibacteriota</taxon>
    </lineage>
</organism>
<accession>A0A2H0YKY5</accession>
<sequence length="350" mass="40549">MDLINSQDYKKIFIFHSSIANRIISRESSQLEFKESFNWLSKDKYAKSMAAFANNRGGFIIFGVKDQPRELVGLQSNNFETTDEAKITSYLNNVFSPEIIFEKFVIEIQSKNVGVLYTRQASYKPVVCLKNDNELKESDIYYRYNAKSERIKYPELKLLLEQIKTEERKSWMEHFEKISKVGPTNAAILDIIGGEISGHGGTLVIDKKLIPKLKFIKEGNFQEKGRPVLKLIGDVRPVSVVIGKGGKKSVGDVGMQITDDPNAPAIRLEEEEILKRKYPLDYKTLTNGLLARYTNFKRNLQYHKLRKEFKKDKKLCRTRYLDPNNLKSSKKDFYSPAIYKKFDKHYNKKN</sequence>
<comment type="caution">
    <text evidence="2">The sequence shown here is derived from an EMBL/GenBank/DDBJ whole genome shotgun (WGS) entry which is preliminary data.</text>
</comment>
<dbReference type="AlphaFoldDB" id="A0A2H0YKY5"/>
<proteinExistence type="predicted"/>
<reference evidence="3" key="1">
    <citation type="submission" date="2017-09" db="EMBL/GenBank/DDBJ databases">
        <title>Depth-based differentiation of microbial function through sediment-hosted aquifers and enrichment of novel symbionts in the deep terrestrial subsurface.</title>
        <authorList>
            <person name="Probst A.J."/>
            <person name="Ladd B."/>
            <person name="Jarett J.K."/>
            <person name="Geller-Mcgrath D.E."/>
            <person name="Sieber C.M.K."/>
            <person name="Emerson J.B."/>
            <person name="Anantharaman K."/>
            <person name="Thomas B.C."/>
            <person name="Malmstrom R."/>
            <person name="Stieglmeier M."/>
            <person name="Klingl A."/>
            <person name="Woyke T."/>
            <person name="Ryan C.M."/>
            <person name="Banfield J.F."/>
        </authorList>
    </citation>
    <scope>NUCLEOTIDE SEQUENCE [LARGE SCALE GENOMIC DNA]</scope>
</reference>
<name>A0A2H0YKY5_9BACT</name>
<protein>
    <recommendedName>
        <fullName evidence="1">Schlafen AlbA-2 domain-containing protein</fullName>
    </recommendedName>
</protein>
<evidence type="ECO:0000313" key="3">
    <source>
        <dbReference type="Proteomes" id="UP000230088"/>
    </source>
</evidence>
<gene>
    <name evidence="2" type="ORF">COT33_03515</name>
</gene>
<dbReference type="Gene3D" id="3.30.950.30">
    <property type="entry name" value="Schlafen, AAA domain"/>
    <property type="match status" value="1"/>
</dbReference>
<dbReference type="EMBL" id="PEYD01000067">
    <property type="protein sequence ID" value="PIS39164.1"/>
    <property type="molecule type" value="Genomic_DNA"/>
</dbReference>